<comment type="similarity">
    <text evidence="3 15">Belongs to the class-IV pyridoxal-phosphate-dependent aminotransferase family.</text>
</comment>
<keyword evidence="17" id="KW-0028">Amino-acid biosynthesis</keyword>
<dbReference type="InterPro" id="IPR018300">
    <property type="entry name" value="Aminotrans_IV_CS"/>
</dbReference>
<evidence type="ECO:0000256" key="13">
    <source>
        <dbReference type="ARBA" id="ARBA00045431"/>
    </source>
</evidence>
<feature type="modified residue" description="N6-(pyridoxal phosphate)lysine" evidence="14">
    <location>
        <position position="181"/>
    </location>
</feature>
<evidence type="ECO:0000256" key="2">
    <source>
        <dbReference type="ARBA" id="ARBA00004173"/>
    </source>
</evidence>
<dbReference type="GO" id="GO:0052654">
    <property type="term" value="F:L-leucine-2-oxoglutarate transaminase activity"/>
    <property type="evidence" value="ECO:0007669"/>
    <property type="project" value="RHEA"/>
</dbReference>
<evidence type="ECO:0000256" key="11">
    <source>
        <dbReference type="ARBA" id="ARBA00023128"/>
    </source>
</evidence>
<dbReference type="InterPro" id="IPR043132">
    <property type="entry name" value="BCAT-like_C"/>
</dbReference>
<dbReference type="Gene3D" id="3.20.10.10">
    <property type="entry name" value="D-amino Acid Aminotransferase, subunit A, domain 2"/>
    <property type="match status" value="1"/>
</dbReference>
<sequence>NPFVENGKNADCLCMTGYYQVTAADLVVERSAACKPKPHPSGLLFGKQFSDHMLTIDWTEGGGWEAPQVKPFQNLSLHPACSALHYSVELFDKAELLECIRKLVEIDQDWVPYSQDASLYIRPTFIGTEPSLGVSRAGKAMIFVIIGPVGPYFATGSFNPISLLADPAFVRAWKGGVGSYKMGGNYGPTIAVQHEAVKRGCQQVLWLYGEQEEITEVGTMNLFIYWTNRDGERELITPPLDGIILPGVTRQSLLDLARRWGEFQVTERTVAMKELLAALDGGRVLEVFGAGTACVVCPVGSLLYRGQTYQIPTMQNGPDLAKRFYKELTDIQGHYPSALWSPVLSVL</sequence>
<keyword evidence="5 17" id="KW-0032">Aminotransferase</keyword>
<keyword evidence="9" id="KW-0007">Acetylation</keyword>
<dbReference type="InterPro" id="IPR005786">
    <property type="entry name" value="B_amino_transII"/>
</dbReference>
<evidence type="ECO:0000313" key="19">
    <source>
        <dbReference type="Proteomes" id="UP000261620"/>
    </source>
</evidence>
<comment type="subunit">
    <text evidence="4">Homodimer.</text>
</comment>
<dbReference type="InterPro" id="IPR033939">
    <property type="entry name" value="BCAT_family"/>
</dbReference>
<dbReference type="GO" id="GO:0006629">
    <property type="term" value="P:lipid metabolic process"/>
    <property type="evidence" value="ECO:0007669"/>
    <property type="project" value="UniProtKB-KW"/>
</dbReference>
<dbReference type="InterPro" id="IPR043131">
    <property type="entry name" value="BCAT-like_N"/>
</dbReference>
<evidence type="ECO:0000256" key="7">
    <source>
        <dbReference type="ARBA" id="ARBA00022898"/>
    </source>
</evidence>
<protein>
    <recommendedName>
        <fullName evidence="17">Branched-chain-amino-acid aminotransferase</fullName>
        <ecNumber evidence="17">2.6.1.42</ecNumber>
    </recommendedName>
</protein>
<comment type="catalytic activity">
    <reaction evidence="17">
        <text>L-valine + 2-oxoglutarate = 3-methyl-2-oxobutanoate + L-glutamate</text>
        <dbReference type="Rhea" id="RHEA:24813"/>
        <dbReference type="ChEBI" id="CHEBI:11851"/>
        <dbReference type="ChEBI" id="CHEBI:16810"/>
        <dbReference type="ChEBI" id="CHEBI:29985"/>
        <dbReference type="ChEBI" id="CHEBI:57762"/>
        <dbReference type="EC" id="2.6.1.42"/>
    </reaction>
</comment>
<dbReference type="Ensembl" id="ENSMMOT00000016834.1">
    <property type="protein sequence ID" value="ENSMMOP00000016560.1"/>
    <property type="gene ID" value="ENSMMOG00000012613.1"/>
</dbReference>
<dbReference type="GO" id="GO:0009098">
    <property type="term" value="P:L-leucine biosynthetic process"/>
    <property type="evidence" value="ECO:0007669"/>
    <property type="project" value="TreeGrafter"/>
</dbReference>
<dbReference type="PANTHER" id="PTHR11825:SF39">
    <property type="entry name" value="BRANCHED-CHAIN-AMINO-ACID AMINOTRANSFERASE, MITOCHONDRIAL"/>
    <property type="match status" value="1"/>
</dbReference>
<dbReference type="SUPFAM" id="SSF56752">
    <property type="entry name" value="D-aminoacid aminotransferase-like PLP-dependent enzymes"/>
    <property type="match status" value="1"/>
</dbReference>
<keyword evidence="6 17" id="KW-0808">Transferase</keyword>
<evidence type="ECO:0000256" key="4">
    <source>
        <dbReference type="ARBA" id="ARBA00011738"/>
    </source>
</evidence>
<dbReference type="InterPro" id="IPR001544">
    <property type="entry name" value="Aminotrans_IV"/>
</dbReference>
<evidence type="ECO:0000256" key="6">
    <source>
        <dbReference type="ARBA" id="ARBA00022679"/>
    </source>
</evidence>
<evidence type="ECO:0000256" key="8">
    <source>
        <dbReference type="ARBA" id="ARBA00022946"/>
    </source>
</evidence>
<reference evidence="18" key="2">
    <citation type="submission" date="2025-09" db="UniProtKB">
        <authorList>
            <consortium name="Ensembl"/>
        </authorList>
    </citation>
    <scope>IDENTIFICATION</scope>
</reference>
<keyword evidence="19" id="KW-1185">Reference proteome</keyword>
<comment type="function">
    <text evidence="13">Catalyzes the first reaction in the catabolism of the essential branched chain amino acids leucine, isoleucine, and valine. May also function as a transporter of branched chain alpha-keto acids.</text>
</comment>
<comment type="subcellular location">
    <subcellularLocation>
        <location evidence="2">Mitochondrion</location>
    </subcellularLocation>
</comment>
<evidence type="ECO:0000256" key="3">
    <source>
        <dbReference type="ARBA" id="ARBA00009320"/>
    </source>
</evidence>
<reference evidence="18" key="1">
    <citation type="submission" date="2025-08" db="UniProtKB">
        <authorList>
            <consortium name="Ensembl"/>
        </authorList>
    </citation>
    <scope>IDENTIFICATION</scope>
</reference>
<keyword evidence="7 16" id="KW-0663">Pyridoxal phosphate</keyword>
<dbReference type="GO" id="GO:0052655">
    <property type="term" value="F:L-valine-2-oxoglutarate transaminase activity"/>
    <property type="evidence" value="ECO:0007669"/>
    <property type="project" value="RHEA"/>
</dbReference>
<comment type="catalytic activity">
    <reaction evidence="17">
        <text>L-isoleucine + 2-oxoglutarate = (S)-3-methyl-2-oxopentanoate + L-glutamate</text>
        <dbReference type="Rhea" id="RHEA:24801"/>
        <dbReference type="ChEBI" id="CHEBI:16810"/>
        <dbReference type="ChEBI" id="CHEBI:29985"/>
        <dbReference type="ChEBI" id="CHEBI:35146"/>
        <dbReference type="ChEBI" id="CHEBI:58045"/>
        <dbReference type="EC" id="2.6.1.42"/>
    </reaction>
</comment>
<keyword evidence="10" id="KW-0443">Lipid metabolism</keyword>
<evidence type="ECO:0000256" key="10">
    <source>
        <dbReference type="ARBA" id="ARBA00023098"/>
    </source>
</evidence>
<name>A0A3Q4BCV6_MOLML</name>
<evidence type="ECO:0000256" key="15">
    <source>
        <dbReference type="RuleBase" id="RU004106"/>
    </source>
</evidence>
<keyword evidence="12 17" id="KW-0100">Branched-chain amino acid biosynthesis</keyword>
<comment type="catalytic activity">
    <reaction evidence="17">
        <text>L-leucine + 2-oxoglutarate = 4-methyl-2-oxopentanoate + L-glutamate</text>
        <dbReference type="Rhea" id="RHEA:18321"/>
        <dbReference type="ChEBI" id="CHEBI:16810"/>
        <dbReference type="ChEBI" id="CHEBI:17865"/>
        <dbReference type="ChEBI" id="CHEBI:29985"/>
        <dbReference type="ChEBI" id="CHEBI:57427"/>
        <dbReference type="EC" id="2.6.1.42"/>
    </reaction>
</comment>
<comment type="cofactor">
    <cofactor evidence="1 16">
        <name>pyridoxal 5'-phosphate</name>
        <dbReference type="ChEBI" id="CHEBI:597326"/>
    </cofactor>
</comment>
<dbReference type="GO" id="GO:0009099">
    <property type="term" value="P:L-valine biosynthetic process"/>
    <property type="evidence" value="ECO:0007669"/>
    <property type="project" value="TreeGrafter"/>
</dbReference>
<proteinExistence type="inferred from homology"/>
<dbReference type="PANTHER" id="PTHR11825">
    <property type="entry name" value="SUBGROUP IIII AMINOTRANSFERASE"/>
    <property type="match status" value="1"/>
</dbReference>
<dbReference type="STRING" id="94237.ENSMMOP00000016560"/>
<accession>A0A3Q4BCV6</accession>
<keyword evidence="8" id="KW-0809">Transit peptide</keyword>
<dbReference type="InterPro" id="IPR036038">
    <property type="entry name" value="Aminotransferase-like"/>
</dbReference>
<dbReference type="PIRSF" id="PIRSF006468">
    <property type="entry name" value="BCAT1"/>
    <property type="match status" value="1"/>
</dbReference>
<evidence type="ECO:0000256" key="17">
    <source>
        <dbReference type="RuleBase" id="RU004517"/>
    </source>
</evidence>
<dbReference type="FunFam" id="3.20.10.10:FF:000005">
    <property type="entry name" value="Branched-chain-amino-acid aminotransferase"/>
    <property type="match status" value="1"/>
</dbReference>
<keyword evidence="11" id="KW-0496">Mitochondrion</keyword>
<dbReference type="Pfam" id="PF01063">
    <property type="entry name" value="Aminotran_4"/>
    <property type="match status" value="1"/>
</dbReference>
<dbReference type="EC" id="2.6.1.42" evidence="17"/>
<evidence type="ECO:0000256" key="16">
    <source>
        <dbReference type="RuleBase" id="RU004516"/>
    </source>
</evidence>
<evidence type="ECO:0000256" key="9">
    <source>
        <dbReference type="ARBA" id="ARBA00022990"/>
    </source>
</evidence>
<organism evidence="18 19">
    <name type="scientific">Mola mola</name>
    <name type="common">Ocean sunfish</name>
    <name type="synonym">Tetraodon mola</name>
    <dbReference type="NCBI Taxonomy" id="94237"/>
    <lineage>
        <taxon>Eukaryota</taxon>
        <taxon>Metazoa</taxon>
        <taxon>Chordata</taxon>
        <taxon>Craniata</taxon>
        <taxon>Vertebrata</taxon>
        <taxon>Euteleostomi</taxon>
        <taxon>Actinopterygii</taxon>
        <taxon>Neopterygii</taxon>
        <taxon>Teleostei</taxon>
        <taxon>Neoteleostei</taxon>
        <taxon>Acanthomorphata</taxon>
        <taxon>Eupercaria</taxon>
        <taxon>Tetraodontiformes</taxon>
        <taxon>Molidae</taxon>
        <taxon>Mola</taxon>
    </lineage>
</organism>
<dbReference type="PROSITE" id="PS00770">
    <property type="entry name" value="AA_TRANSFER_CLASS_4"/>
    <property type="match status" value="1"/>
</dbReference>
<evidence type="ECO:0000256" key="1">
    <source>
        <dbReference type="ARBA" id="ARBA00001933"/>
    </source>
</evidence>
<evidence type="ECO:0000313" key="18">
    <source>
        <dbReference type="Ensembl" id="ENSMMOP00000016560.1"/>
    </source>
</evidence>
<evidence type="ECO:0000256" key="14">
    <source>
        <dbReference type="PIRSR" id="PIRSR006468-1"/>
    </source>
</evidence>
<dbReference type="GO" id="GO:0005739">
    <property type="term" value="C:mitochondrion"/>
    <property type="evidence" value="ECO:0007669"/>
    <property type="project" value="UniProtKB-SubCell"/>
</dbReference>
<dbReference type="Proteomes" id="UP000261620">
    <property type="component" value="Unplaced"/>
</dbReference>
<dbReference type="OMA" id="TGPYFRT"/>
<dbReference type="GO" id="GO:0052656">
    <property type="term" value="F:L-isoleucine-2-oxoglutarate transaminase activity"/>
    <property type="evidence" value="ECO:0007669"/>
    <property type="project" value="RHEA"/>
</dbReference>
<evidence type="ECO:0000256" key="12">
    <source>
        <dbReference type="ARBA" id="ARBA00023304"/>
    </source>
</evidence>
<dbReference type="CDD" id="cd01557">
    <property type="entry name" value="BCAT_beta_family"/>
    <property type="match status" value="1"/>
</dbReference>
<dbReference type="Gene3D" id="3.30.470.10">
    <property type="match status" value="2"/>
</dbReference>
<evidence type="ECO:0000256" key="5">
    <source>
        <dbReference type="ARBA" id="ARBA00022576"/>
    </source>
</evidence>
<dbReference type="AlphaFoldDB" id="A0A3Q4BCV6"/>